<dbReference type="KEGG" id="lip:LI0484"/>
<gene>
    <name evidence="1" type="ordered locus">LI0484</name>
</gene>
<organism evidence="1 2">
    <name type="scientific">Lawsonia intracellularis (strain PHE/MN1-00)</name>
    <dbReference type="NCBI Taxonomy" id="363253"/>
    <lineage>
        <taxon>Bacteria</taxon>
        <taxon>Pseudomonadati</taxon>
        <taxon>Thermodesulfobacteriota</taxon>
        <taxon>Desulfovibrionia</taxon>
        <taxon>Desulfovibrionales</taxon>
        <taxon>Desulfovibrionaceae</taxon>
        <taxon>Lawsonia</taxon>
    </lineage>
</organism>
<dbReference type="OrthoDB" id="5464418at2"/>
<keyword evidence="2" id="KW-1185">Reference proteome</keyword>
<evidence type="ECO:0000313" key="1">
    <source>
        <dbReference type="EMBL" id="CAJ54538.1"/>
    </source>
</evidence>
<dbReference type="AlphaFoldDB" id="Q1MR38"/>
<protein>
    <submittedName>
        <fullName evidence="1">Uncharacterized protein</fullName>
    </submittedName>
</protein>
<name>Q1MR38_LAWIP</name>
<dbReference type="eggNOG" id="ENOG502Z7QH">
    <property type="taxonomic scope" value="Bacteria"/>
</dbReference>
<dbReference type="RefSeq" id="WP_011526568.1">
    <property type="nucleotide sequence ID" value="NC_008011.1"/>
</dbReference>
<dbReference type="EMBL" id="AM180252">
    <property type="protein sequence ID" value="CAJ54538.1"/>
    <property type="molecule type" value="Genomic_DNA"/>
</dbReference>
<reference evidence="1 2" key="1">
    <citation type="submission" date="2005-11" db="EMBL/GenBank/DDBJ databases">
        <title>The complete genome sequence of Lawsonia intracellularis: the causative agent of proliferative enteropathy.</title>
        <authorList>
            <person name="Kaur K."/>
            <person name="Zhang Q."/>
            <person name="Beckler D."/>
            <person name="Munir S."/>
            <person name="Li L."/>
            <person name="Kinsley K."/>
            <person name="Herron L."/>
            <person name="Peterson A."/>
            <person name="May B."/>
            <person name="Singh S."/>
            <person name="Gebhart C."/>
            <person name="Kapur V."/>
        </authorList>
    </citation>
    <scope>NUCLEOTIDE SEQUENCE [LARGE SCALE GENOMIC DNA]</scope>
    <source>
        <strain evidence="1 2">PHE/MN1-00</strain>
    </source>
</reference>
<accession>Q1MR38</accession>
<dbReference type="Proteomes" id="UP000002430">
    <property type="component" value="Chromosome"/>
</dbReference>
<proteinExistence type="predicted"/>
<sequence>MSFLWEKAFSQGAFPWKDVDCFSCKIDIDNLETFKHYLDFVQIKFCLLKEWSTQPQYPLIEHRELLPSFEAELLEYKELPGFSMVAFARPLESFNEIFQYDILHSCDPLNSIPGKEEKEAELKCIAHNIQTFLTRLPKNNQDAFKQRFQHVDISSLDYYPAILPYLCHMDRAHVFATDPLGYYYLAGIFGSFPSDIDGEIKRYGLKIRKFQLGNNSLYEQNRLFVYQFLMELYGFPVASERRTSAALFSRRLHKMGEHFMVRVLGQSDRVITTIWNNGGNRLYPRVEKVALIRVEPGQKEVIERLSKGSYFVDPKNYIAIIRIKYKQHRYNHDNVRQERALSVESQEIIHPLTGEILEDVNIIKDTSTIILHLNDIVRGEYVGRIVYKRNELIENTETEEKRLKFLFAWLSKNQRRLVSYSDEFFTSMVKILEGYLHAPNHKDLFEEYGDLYHEVMNKYAYIRQARMVKHLEDIMSRNVKGVRISYNKMLLEAVKILRELKFELVTYFDQITATVIHHIETILDDRYLRRTYIENPKKELTPAGYEIRKNYGRLVSLHDTFISIQSSR</sequence>
<dbReference type="HOGENOM" id="CLU_469880_0_0_7"/>
<evidence type="ECO:0000313" key="2">
    <source>
        <dbReference type="Proteomes" id="UP000002430"/>
    </source>
</evidence>